<dbReference type="GO" id="GO:0008270">
    <property type="term" value="F:zinc ion binding"/>
    <property type="evidence" value="ECO:0007669"/>
    <property type="project" value="UniProtKB-KW"/>
</dbReference>
<evidence type="ECO:0000259" key="12">
    <source>
        <dbReference type="PROSITE" id="PS50157"/>
    </source>
</evidence>
<feature type="domain" description="C2H2-type" evidence="12">
    <location>
        <begin position="138"/>
        <end position="165"/>
    </location>
</feature>
<evidence type="ECO:0000256" key="9">
    <source>
        <dbReference type="ARBA" id="ARBA00023163"/>
    </source>
</evidence>
<dbReference type="FunFam" id="3.30.160.60:FF:000100">
    <property type="entry name" value="Zinc finger 45-like"/>
    <property type="match status" value="1"/>
</dbReference>
<dbReference type="InterPro" id="IPR013087">
    <property type="entry name" value="Znf_C2H2_type"/>
</dbReference>
<dbReference type="Pfam" id="PF00096">
    <property type="entry name" value="zf-C2H2"/>
    <property type="match status" value="5"/>
</dbReference>
<dbReference type="PROSITE" id="PS00028">
    <property type="entry name" value="ZINC_FINGER_C2H2_1"/>
    <property type="match status" value="5"/>
</dbReference>
<dbReference type="SMART" id="SM00355">
    <property type="entry name" value="ZnF_C2H2"/>
    <property type="match status" value="5"/>
</dbReference>
<protein>
    <recommendedName>
        <fullName evidence="12">C2H2-type domain-containing protein</fullName>
    </recommendedName>
</protein>
<dbReference type="AlphaFoldDB" id="A0A9J8AIV1"/>
<evidence type="ECO:0000256" key="5">
    <source>
        <dbReference type="ARBA" id="ARBA00022771"/>
    </source>
</evidence>
<dbReference type="PANTHER" id="PTHR14196">
    <property type="entry name" value="ODD-SKIPPED - RELATED"/>
    <property type="match status" value="1"/>
</dbReference>
<feature type="domain" description="C2H2-type" evidence="12">
    <location>
        <begin position="194"/>
        <end position="221"/>
    </location>
</feature>
<dbReference type="GO" id="GO:0000981">
    <property type="term" value="F:DNA-binding transcription factor activity, RNA polymerase II-specific"/>
    <property type="evidence" value="ECO:0007669"/>
    <property type="project" value="TreeGrafter"/>
</dbReference>
<evidence type="ECO:0000256" key="11">
    <source>
        <dbReference type="PROSITE-ProRule" id="PRU00042"/>
    </source>
</evidence>
<dbReference type="Proteomes" id="UP001108240">
    <property type="component" value="Unplaced"/>
</dbReference>
<keyword evidence="5 11" id="KW-0863">Zinc-finger</keyword>
<evidence type="ECO:0000313" key="14">
    <source>
        <dbReference type="Proteomes" id="UP001108240"/>
    </source>
</evidence>
<dbReference type="GO" id="GO:0000977">
    <property type="term" value="F:RNA polymerase II transcription regulatory region sequence-specific DNA binding"/>
    <property type="evidence" value="ECO:0007669"/>
    <property type="project" value="TreeGrafter"/>
</dbReference>
<name>A0A9J8AIV1_CYPCA</name>
<dbReference type="FunFam" id="3.30.160.60:FF:002876">
    <property type="entry name" value="Zgc:172128"/>
    <property type="match status" value="1"/>
</dbReference>
<dbReference type="FunFam" id="3.30.160.60:FF:001450">
    <property type="entry name" value="zinc finger protein 774"/>
    <property type="match status" value="1"/>
</dbReference>
<dbReference type="GO" id="GO:0005634">
    <property type="term" value="C:nucleus"/>
    <property type="evidence" value="ECO:0007669"/>
    <property type="project" value="UniProtKB-SubCell"/>
</dbReference>
<keyword evidence="6" id="KW-0862">Zinc</keyword>
<dbReference type="InterPro" id="IPR036236">
    <property type="entry name" value="Znf_C2H2_sf"/>
</dbReference>
<keyword evidence="10" id="KW-0539">Nucleus</keyword>
<keyword evidence="14" id="KW-1185">Reference proteome</keyword>
<evidence type="ECO:0000313" key="13">
    <source>
        <dbReference type="Ensembl" id="ENSCCRP00000141200.1"/>
    </source>
</evidence>
<feature type="domain" description="C2H2-type" evidence="12">
    <location>
        <begin position="110"/>
        <end position="137"/>
    </location>
</feature>
<dbReference type="PANTHER" id="PTHR14196:SF12">
    <property type="entry name" value="ZINC FINGER PROTEIN 208-LIKE"/>
    <property type="match status" value="1"/>
</dbReference>
<keyword evidence="7" id="KW-0805">Transcription regulation</keyword>
<keyword evidence="9" id="KW-0804">Transcription</keyword>
<dbReference type="OMA" id="HSCCICI"/>
<evidence type="ECO:0000256" key="4">
    <source>
        <dbReference type="ARBA" id="ARBA00022737"/>
    </source>
</evidence>
<dbReference type="GeneTree" id="ENSGT01150000286981"/>
<reference evidence="13" key="1">
    <citation type="submission" date="2025-08" db="UniProtKB">
        <authorList>
            <consortium name="Ensembl"/>
        </authorList>
    </citation>
    <scope>IDENTIFICATION</scope>
</reference>
<evidence type="ECO:0000256" key="3">
    <source>
        <dbReference type="ARBA" id="ARBA00022723"/>
    </source>
</evidence>
<proteinExistence type="predicted"/>
<dbReference type="FunFam" id="3.30.160.60:FF:002343">
    <property type="entry name" value="Zinc finger protein 33A"/>
    <property type="match status" value="1"/>
</dbReference>
<evidence type="ECO:0000256" key="10">
    <source>
        <dbReference type="ARBA" id="ARBA00023242"/>
    </source>
</evidence>
<accession>A0A9J8AIV1</accession>
<reference evidence="13" key="2">
    <citation type="submission" date="2025-09" db="UniProtKB">
        <authorList>
            <consortium name="Ensembl"/>
        </authorList>
    </citation>
    <scope>IDENTIFICATION</scope>
</reference>
<keyword evidence="8" id="KW-0238">DNA-binding</keyword>
<organism evidence="13 14">
    <name type="scientific">Cyprinus carpio carpio</name>
    <dbReference type="NCBI Taxonomy" id="630221"/>
    <lineage>
        <taxon>Eukaryota</taxon>
        <taxon>Metazoa</taxon>
        <taxon>Chordata</taxon>
        <taxon>Craniata</taxon>
        <taxon>Vertebrata</taxon>
        <taxon>Euteleostomi</taxon>
        <taxon>Actinopterygii</taxon>
        <taxon>Neopterygii</taxon>
        <taxon>Teleostei</taxon>
        <taxon>Ostariophysi</taxon>
        <taxon>Cypriniformes</taxon>
        <taxon>Cyprinidae</taxon>
        <taxon>Cyprininae</taxon>
        <taxon>Cyprinus</taxon>
    </lineage>
</organism>
<sequence length="306" mass="35170">MAVIKEESEDVKIEETFRVKHEETEEQTDLIALKEESREMTEVEVKDWCKKHHDFITGGESTQTEKTSSENRAQKNKSNSCFTCHQCGKSFSQKQNIKVHMRIHTGEKPFTCTQCGQSFTRKETLNGHMRIHTREKPFKCQECGQNFTQKGNLNAHMRGHSGQKPFTCQQCGQSFTQKGNLNAHMRTHTGEKPFTCKLCRKSYSRKECLQTHLRIHIGEKPFTCIECGKKCIGVKKDRVQSIAKYWLENGKARPENRGGPRETEEQTAKKDIVRKHIQSHIQSFLIVEQATMPAVVHLGESSCRVT</sequence>
<dbReference type="Gene3D" id="3.30.160.60">
    <property type="entry name" value="Classic Zinc Finger"/>
    <property type="match status" value="6"/>
</dbReference>
<evidence type="ECO:0000256" key="2">
    <source>
        <dbReference type="ARBA" id="ARBA00004123"/>
    </source>
</evidence>
<comment type="function">
    <text evidence="1">May be involved in transcriptional regulation.</text>
</comment>
<dbReference type="SUPFAM" id="SSF57667">
    <property type="entry name" value="beta-beta-alpha zinc fingers"/>
    <property type="match status" value="3"/>
</dbReference>
<evidence type="ECO:0000256" key="8">
    <source>
        <dbReference type="ARBA" id="ARBA00023125"/>
    </source>
</evidence>
<evidence type="ECO:0000256" key="6">
    <source>
        <dbReference type="ARBA" id="ARBA00022833"/>
    </source>
</evidence>
<keyword evidence="4" id="KW-0677">Repeat</keyword>
<evidence type="ECO:0000256" key="1">
    <source>
        <dbReference type="ARBA" id="ARBA00003767"/>
    </source>
</evidence>
<dbReference type="PROSITE" id="PS50157">
    <property type="entry name" value="ZINC_FINGER_C2H2_2"/>
    <property type="match status" value="5"/>
</dbReference>
<feature type="domain" description="C2H2-type" evidence="12">
    <location>
        <begin position="166"/>
        <end position="193"/>
    </location>
</feature>
<dbReference type="Ensembl" id="ENSCCRT00000174860.1">
    <property type="protein sequence ID" value="ENSCCRP00000141200.1"/>
    <property type="gene ID" value="ENSCCRG00000068093.1"/>
</dbReference>
<dbReference type="InterPro" id="IPR050717">
    <property type="entry name" value="C2H2-ZF_Transcription_Reg"/>
</dbReference>
<dbReference type="FunFam" id="3.30.160.60:FF:000097">
    <property type="entry name" value="Zinc finger protein"/>
    <property type="match status" value="1"/>
</dbReference>
<feature type="domain" description="C2H2-type" evidence="12">
    <location>
        <begin position="82"/>
        <end position="109"/>
    </location>
</feature>
<keyword evidence="3" id="KW-0479">Metal-binding</keyword>
<evidence type="ECO:0000256" key="7">
    <source>
        <dbReference type="ARBA" id="ARBA00023015"/>
    </source>
</evidence>
<comment type="subcellular location">
    <subcellularLocation>
        <location evidence="2">Nucleus</location>
    </subcellularLocation>
</comment>